<reference evidence="2 3" key="1">
    <citation type="submission" date="2016-01" db="EMBL/GenBank/DDBJ databases">
        <title>The new phylogeny of the genus Mycobacterium.</title>
        <authorList>
            <person name="Tarcisio F."/>
            <person name="Conor M."/>
            <person name="Antonella G."/>
            <person name="Elisabetta G."/>
            <person name="Giulia F.S."/>
            <person name="Sara T."/>
            <person name="Anna F."/>
            <person name="Clotilde B."/>
            <person name="Roberto B."/>
            <person name="Veronica D.S."/>
            <person name="Fabio R."/>
            <person name="Monica P."/>
            <person name="Olivier J."/>
            <person name="Enrico T."/>
            <person name="Nicola S."/>
        </authorList>
    </citation>
    <scope>NUCLEOTIDE SEQUENCE [LARGE SCALE GENOMIC DNA]</scope>
    <source>
        <strain evidence="2 3">DSM 44572</strain>
    </source>
</reference>
<dbReference type="InterPro" id="IPR038332">
    <property type="entry name" value="PPE_sf"/>
</dbReference>
<accession>A0A1X1ZY79</accession>
<dbReference type="Pfam" id="PF00934">
    <property type="entry name" value="PE"/>
    <property type="match status" value="1"/>
</dbReference>
<evidence type="ECO:0000313" key="3">
    <source>
        <dbReference type="Proteomes" id="UP000193529"/>
    </source>
</evidence>
<protein>
    <recommendedName>
        <fullName evidence="1">PE domain-containing protein</fullName>
    </recommendedName>
</protein>
<dbReference type="RefSeq" id="WP_085076646.1">
    <property type="nucleotide sequence ID" value="NZ_LQPJ01000035.1"/>
</dbReference>
<keyword evidence="3" id="KW-1185">Reference proteome</keyword>
<dbReference type="EMBL" id="LQPJ01000035">
    <property type="protein sequence ID" value="ORW31012.1"/>
    <property type="molecule type" value="Genomic_DNA"/>
</dbReference>
<organism evidence="2 3">
    <name type="scientific">Mycobacterium palustre</name>
    <dbReference type="NCBI Taxonomy" id="153971"/>
    <lineage>
        <taxon>Bacteria</taxon>
        <taxon>Bacillati</taxon>
        <taxon>Actinomycetota</taxon>
        <taxon>Actinomycetes</taxon>
        <taxon>Mycobacteriales</taxon>
        <taxon>Mycobacteriaceae</taxon>
        <taxon>Mycobacterium</taxon>
        <taxon>Mycobacterium simiae complex</taxon>
    </lineage>
</organism>
<dbReference type="Proteomes" id="UP000193529">
    <property type="component" value="Unassembled WGS sequence"/>
</dbReference>
<dbReference type="SUPFAM" id="SSF140459">
    <property type="entry name" value="PE/PPE dimer-like"/>
    <property type="match status" value="1"/>
</dbReference>
<evidence type="ECO:0000259" key="1">
    <source>
        <dbReference type="Pfam" id="PF00934"/>
    </source>
</evidence>
<comment type="caution">
    <text evidence="2">The sequence shown here is derived from an EMBL/GenBank/DDBJ whole genome shotgun (WGS) entry which is preliminary data.</text>
</comment>
<name>A0A1X1ZY79_9MYCO</name>
<dbReference type="AlphaFoldDB" id="A0A1X1ZY79"/>
<dbReference type="STRING" id="153971.AWC19_01515"/>
<gene>
    <name evidence="2" type="ORF">AWC19_01515</name>
</gene>
<dbReference type="OrthoDB" id="4761540at2"/>
<dbReference type="Gene3D" id="1.10.287.850">
    <property type="entry name" value="HP0062-like domain"/>
    <property type="match status" value="1"/>
</dbReference>
<proteinExistence type="predicted"/>
<evidence type="ECO:0000313" key="2">
    <source>
        <dbReference type="EMBL" id="ORW31012.1"/>
    </source>
</evidence>
<dbReference type="InterPro" id="IPR000084">
    <property type="entry name" value="PE-PGRS_N"/>
</dbReference>
<sequence length="561" mass="55284">MSFLIAMPDLVESAAADLAGIRSSLAEAATTAAAPTTGIASAAQDEVSLAIASMFGSYGKNFQALSAQAQAFHQQFVQLMNAGAGAYAGAEAANAAEGLLGGGFDGGIVGSVNSTLSALEGGGGLGAAVSGQIQANIDAVSSAIVGAPAALSGAIQTGGQAISKAVSGFEAGVGALQAGGAPGLITSANAFANAVAAPYQALAVNTFNNLQSIGNTLVGNPFPILHQLVNNQIFYGETIATAIGAGIQNLPAELANLPATIQAGFQQLLSFNPAFYVQQFVNQQIGYAQTIATGLVAVPQDFANGLLGLPASFQAAGQALVAGDPVLAANLLGQGFESVALPGFNVANPATGIATITPTGPLGDLLPILSIPGQMAQNFTNLLPPSIPRMVAQNFTDLVQTLTSTANTLDIINGTLTFGLPLEAIFDGIGAPINALSALNSSAVAVETALQAGNVGAAVAAGLGAPAVVANGFLNGTTLLSLPLVSLAGLGAPDIFSLVEIPFGGLLTPLSLPPLFLVSDGQAFQLTLAGGTGFGGLIPGMLNIGAELAQAIALPAPTLPL</sequence>
<feature type="domain" description="PE" evidence="1">
    <location>
        <begin position="4"/>
        <end position="94"/>
    </location>
</feature>